<proteinExistence type="predicted"/>
<dbReference type="InterPro" id="IPR025554">
    <property type="entry name" value="DUF4140"/>
</dbReference>
<evidence type="ECO:0000259" key="2">
    <source>
        <dbReference type="Pfam" id="PF13598"/>
    </source>
</evidence>
<comment type="caution">
    <text evidence="4">The sequence shown here is derived from an EMBL/GenBank/DDBJ whole genome shotgun (WGS) entry which is preliminary data.</text>
</comment>
<evidence type="ECO:0000256" key="1">
    <source>
        <dbReference type="SAM" id="SignalP"/>
    </source>
</evidence>
<keyword evidence="5" id="KW-1185">Reference proteome</keyword>
<dbReference type="NCBIfam" id="TIGR02231">
    <property type="entry name" value="mucoidy inhibitor MuiA family protein"/>
    <property type="match status" value="1"/>
</dbReference>
<dbReference type="PANTHER" id="PTHR31005:SF8">
    <property type="entry name" value="DUF4139 DOMAIN-CONTAINING PROTEIN"/>
    <property type="match status" value="1"/>
</dbReference>
<evidence type="ECO:0000259" key="3">
    <source>
        <dbReference type="Pfam" id="PF13600"/>
    </source>
</evidence>
<dbReference type="InterPro" id="IPR037291">
    <property type="entry name" value="DUF4139"/>
</dbReference>
<dbReference type="RefSeq" id="WP_394472156.1">
    <property type="nucleotide sequence ID" value="NZ_JBIGHY010000007.1"/>
</dbReference>
<organism evidence="4 5">
    <name type="scientific">Pelomonas dachongensis</name>
    <dbReference type="NCBI Taxonomy" id="3299029"/>
    <lineage>
        <taxon>Bacteria</taxon>
        <taxon>Pseudomonadati</taxon>
        <taxon>Pseudomonadota</taxon>
        <taxon>Betaproteobacteria</taxon>
        <taxon>Burkholderiales</taxon>
        <taxon>Sphaerotilaceae</taxon>
        <taxon>Roseateles</taxon>
    </lineage>
</organism>
<evidence type="ECO:0000313" key="5">
    <source>
        <dbReference type="Proteomes" id="UP001606300"/>
    </source>
</evidence>
<feature type="chain" id="PRO_5047463781" evidence="1">
    <location>
        <begin position="29"/>
        <end position="539"/>
    </location>
</feature>
<dbReference type="PANTHER" id="PTHR31005">
    <property type="entry name" value="DUF4139 DOMAIN-CONTAINING PROTEIN"/>
    <property type="match status" value="1"/>
</dbReference>
<gene>
    <name evidence="4" type="ORF">ACG02S_19510</name>
</gene>
<feature type="domain" description="DUF4139" evidence="2">
    <location>
        <begin position="212"/>
        <end position="531"/>
    </location>
</feature>
<name>A0ABW7ERY5_9BURK</name>
<feature type="signal peptide" evidence="1">
    <location>
        <begin position="1"/>
        <end position="28"/>
    </location>
</feature>
<evidence type="ECO:0000313" key="4">
    <source>
        <dbReference type="EMBL" id="MFG6416089.1"/>
    </source>
</evidence>
<dbReference type="Pfam" id="PF13600">
    <property type="entry name" value="DUF4140"/>
    <property type="match status" value="1"/>
</dbReference>
<dbReference type="Proteomes" id="UP001606300">
    <property type="component" value="Unassembled WGS sequence"/>
</dbReference>
<dbReference type="EMBL" id="JBIGHY010000007">
    <property type="protein sequence ID" value="MFG6416089.1"/>
    <property type="molecule type" value="Genomic_DNA"/>
</dbReference>
<feature type="domain" description="DUF4140" evidence="3">
    <location>
        <begin position="37"/>
        <end position="131"/>
    </location>
</feature>
<keyword evidence="1" id="KW-0732">Signal</keyword>
<protein>
    <submittedName>
        <fullName evidence="4">DUF4139 domain-containing protein</fullName>
    </submittedName>
</protein>
<dbReference type="InterPro" id="IPR011935">
    <property type="entry name" value="CHP02231"/>
</dbReference>
<reference evidence="4 5" key="1">
    <citation type="submission" date="2024-09" db="EMBL/GenBank/DDBJ databases">
        <title>Novel species of the genus Pelomonas and Roseateles isolated from streams.</title>
        <authorList>
            <person name="Lu H."/>
        </authorList>
    </citation>
    <scope>NUCLEOTIDE SEQUENCE [LARGE SCALE GENOMIC DNA]</scope>
    <source>
        <strain evidence="4 5">DC23W</strain>
    </source>
</reference>
<accession>A0ABW7ERY5</accession>
<dbReference type="Pfam" id="PF13598">
    <property type="entry name" value="DUF4139"/>
    <property type="match status" value="1"/>
</dbReference>
<sequence>MTRISPTGLTVLGLLGLLGPLAATTAQAQTPSRIDDVLVYPGGAQVTRLATVAAGARELVLHCLSARFDPDSLQVSAPAGVNLGPVQLETLPRERAPDCGKSPLDDDIRKLEARRDAVAAELGALDTGLGYLKALGSGEARATPAAGIAATADSIRKTAQDTLARQAQLRRQQEEMDKQLAPLQGERERVLNANPQWRSLRLRLSTAREAELKLSYRIAQAGWAPSYRALLDTASGALALERLAQVSQQSGEDWKDVKLRLSTAQATPRVGVGLPRPWTLDLFKPQPQLEMRAMASPPPAPAPAVMAPALERVAVAGSRPAEQERFDLTVFQGSHATEFVLPLRVTVDSGTQRATLTLGSETLQSKVIARVQPQTEATAYLVADLARPAGSWPRGTVQLLRDGTLVGSSTLNVATSEDRLELPFGRDDGVRVQVEPEQKNAGNTGFIGTRAEQRYTRAWVVENRHAAPVTLQVVEAAPVAQHEDIKVQAQFSPAPTTQNWRKQPGLVLWEQLLAAGQSQRFTAEYLVSAPKEANVSGLR</sequence>